<accession>A0ABN3YDP9</accession>
<dbReference type="Gene3D" id="1.10.357.10">
    <property type="entry name" value="Tetracycline Repressor, domain 2"/>
    <property type="match status" value="1"/>
</dbReference>
<comment type="caution">
    <text evidence="1">The sequence shown here is derived from an EMBL/GenBank/DDBJ whole genome shotgun (WGS) entry which is preliminary data.</text>
</comment>
<dbReference type="InterPro" id="IPR036271">
    <property type="entry name" value="Tet_transcr_reg_TetR-rel_C_sf"/>
</dbReference>
<proteinExistence type="predicted"/>
<reference evidence="1 2" key="1">
    <citation type="journal article" date="2019" name="Int. J. Syst. Evol. Microbiol.">
        <title>The Global Catalogue of Microorganisms (GCM) 10K type strain sequencing project: providing services to taxonomists for standard genome sequencing and annotation.</title>
        <authorList>
            <consortium name="The Broad Institute Genomics Platform"/>
            <consortium name="The Broad Institute Genome Sequencing Center for Infectious Disease"/>
            <person name="Wu L."/>
            <person name="Ma J."/>
        </authorList>
    </citation>
    <scope>NUCLEOTIDE SEQUENCE [LARGE SCALE GENOMIC DNA]</scope>
    <source>
        <strain evidence="1 2">JCM 8736</strain>
    </source>
</reference>
<keyword evidence="2" id="KW-1185">Reference proteome</keyword>
<name>A0ABN3YDP9_9ENTE</name>
<organism evidence="1 2">
    <name type="scientific">Tetragenococcus solitarius</name>
    <dbReference type="NCBI Taxonomy" id="71453"/>
    <lineage>
        <taxon>Bacteria</taxon>
        <taxon>Bacillati</taxon>
        <taxon>Bacillota</taxon>
        <taxon>Bacilli</taxon>
        <taxon>Lactobacillales</taxon>
        <taxon>Enterococcaceae</taxon>
        <taxon>Tetragenococcus</taxon>
    </lineage>
</organism>
<dbReference type="EMBL" id="BAAAXQ010000077">
    <property type="protein sequence ID" value="GAA3026265.1"/>
    <property type="molecule type" value="Genomic_DNA"/>
</dbReference>
<evidence type="ECO:0000313" key="2">
    <source>
        <dbReference type="Proteomes" id="UP001501577"/>
    </source>
</evidence>
<protein>
    <submittedName>
        <fullName evidence="1">TetR/AcrR family transcriptional regulator</fullName>
    </submittedName>
</protein>
<dbReference type="Proteomes" id="UP001501577">
    <property type="component" value="Unassembled WGS sequence"/>
</dbReference>
<dbReference type="SUPFAM" id="SSF48498">
    <property type="entry name" value="Tetracyclin repressor-like, C-terminal domain"/>
    <property type="match status" value="1"/>
</dbReference>
<evidence type="ECO:0000313" key="1">
    <source>
        <dbReference type="EMBL" id="GAA3026265.1"/>
    </source>
</evidence>
<sequence length="156" mass="18496">MGTFYKYYSSKEEIFYEVYQAENEVAKRKIVTQVDTNQSPKETIKQFITTIIQTSKQSPILAEWYQNTEVSQLIRDYDKNEDDWQNSFVYSFLVKNVQRWQEIGEFRQDIDMETTLALFNSLVVVDNHKEEMRANNYPHVLELLADMIVDGLSVKE</sequence>
<gene>
    <name evidence="1" type="ORF">GCM10019998_23470</name>
</gene>